<dbReference type="GO" id="GO:0016161">
    <property type="term" value="F:beta-amylase activity"/>
    <property type="evidence" value="ECO:0007669"/>
    <property type="project" value="UniProtKB-EC"/>
</dbReference>
<feature type="chain" id="PRO_5029756774" description="Beta-amylase" evidence="5">
    <location>
        <begin position="19"/>
        <end position="232"/>
    </location>
</feature>
<evidence type="ECO:0000256" key="2">
    <source>
        <dbReference type="ARBA" id="ARBA00023277"/>
    </source>
</evidence>
<organism evidence="6 7">
    <name type="scientific">Kingdonia uniflora</name>
    <dbReference type="NCBI Taxonomy" id="39325"/>
    <lineage>
        <taxon>Eukaryota</taxon>
        <taxon>Viridiplantae</taxon>
        <taxon>Streptophyta</taxon>
        <taxon>Embryophyta</taxon>
        <taxon>Tracheophyta</taxon>
        <taxon>Spermatophyta</taxon>
        <taxon>Magnoliopsida</taxon>
        <taxon>Ranunculales</taxon>
        <taxon>Circaeasteraceae</taxon>
        <taxon>Kingdonia</taxon>
    </lineage>
</organism>
<dbReference type="GO" id="GO:0000272">
    <property type="term" value="P:polysaccharide catabolic process"/>
    <property type="evidence" value="ECO:0007669"/>
    <property type="project" value="UniProtKB-KW"/>
</dbReference>
<keyword evidence="3 4" id="KW-0624">Polysaccharide degradation</keyword>
<keyword evidence="2 4" id="KW-0119">Carbohydrate metabolism</keyword>
<keyword evidence="5" id="KW-0732">Signal</keyword>
<keyword evidence="7" id="KW-1185">Reference proteome</keyword>
<evidence type="ECO:0000256" key="4">
    <source>
        <dbReference type="RuleBase" id="RU000509"/>
    </source>
</evidence>
<keyword evidence="4" id="KW-0378">Hydrolase</keyword>
<evidence type="ECO:0000256" key="5">
    <source>
        <dbReference type="SAM" id="SignalP"/>
    </source>
</evidence>
<dbReference type="AlphaFoldDB" id="A0A7J7NPN1"/>
<evidence type="ECO:0000256" key="1">
    <source>
        <dbReference type="ARBA" id="ARBA00005652"/>
    </source>
</evidence>
<dbReference type="PRINTS" id="PR00750">
    <property type="entry name" value="BETAAMYLASE"/>
</dbReference>
<reference evidence="6 7" key="1">
    <citation type="journal article" date="2020" name="IScience">
        <title>Genome Sequencing of the Endangered Kingdonia uniflora (Circaeasteraceae, Ranunculales) Reveals Potential Mechanisms of Evolutionary Specialization.</title>
        <authorList>
            <person name="Sun Y."/>
            <person name="Deng T."/>
            <person name="Zhang A."/>
            <person name="Moore M.J."/>
            <person name="Landis J.B."/>
            <person name="Lin N."/>
            <person name="Zhang H."/>
            <person name="Zhang X."/>
            <person name="Huang J."/>
            <person name="Zhang X."/>
            <person name="Sun H."/>
            <person name="Wang H."/>
        </authorList>
    </citation>
    <scope>NUCLEOTIDE SEQUENCE [LARGE SCALE GENOMIC DNA]</scope>
    <source>
        <strain evidence="6">TB1705</strain>
        <tissue evidence="6">Leaf</tissue>
    </source>
</reference>
<comment type="caution">
    <text evidence="6">The sequence shown here is derived from an EMBL/GenBank/DDBJ whole genome shotgun (WGS) entry which is preliminary data.</text>
</comment>
<dbReference type="Pfam" id="PF01373">
    <property type="entry name" value="Glyco_hydro_14"/>
    <property type="match status" value="1"/>
</dbReference>
<name>A0A7J7NPN1_9MAGN</name>
<evidence type="ECO:0000256" key="3">
    <source>
        <dbReference type="ARBA" id="ARBA00023326"/>
    </source>
</evidence>
<dbReference type="InterPro" id="IPR001554">
    <property type="entry name" value="Glyco_hydro_14"/>
</dbReference>
<dbReference type="PANTHER" id="PTHR31352">
    <property type="entry name" value="BETA-AMYLASE 1, CHLOROPLASTIC"/>
    <property type="match status" value="1"/>
</dbReference>
<dbReference type="OrthoDB" id="1706012at2759"/>
<gene>
    <name evidence="6" type="ORF">GIB67_038385</name>
</gene>
<dbReference type="PANTHER" id="PTHR31352:SF8">
    <property type="entry name" value="BETA-AMYLASE 8"/>
    <property type="match status" value="1"/>
</dbReference>
<dbReference type="EMBL" id="JACGCM010000671">
    <property type="protein sequence ID" value="KAF6168888.1"/>
    <property type="molecule type" value="Genomic_DNA"/>
</dbReference>
<dbReference type="Proteomes" id="UP000541444">
    <property type="component" value="Unassembled WGS sequence"/>
</dbReference>
<dbReference type="Gene3D" id="3.20.20.80">
    <property type="entry name" value="Glycosidases"/>
    <property type="match status" value="1"/>
</dbReference>
<dbReference type="EC" id="3.2.1.2" evidence="4"/>
<feature type="signal peptide" evidence="5">
    <location>
        <begin position="1"/>
        <end position="18"/>
    </location>
</feature>
<sequence>MFFLFVKYLFFFLKVVMAFHECEGRVSGDTLISLPKWVSEIGNNNHDIYFTECEGRWNTECLTWGVDKERVLQGRTGIEVYYDFMRSFRTEFEDLFEEGLISSVEIGLGSSGELKYPSFAERNGWRYPGVGEFQCYDKYLQENLRDAARLRGHSIWARAPDNAGDYNSRPHETGFFCDRGDYDSSYGRFFLQWYTQTLIDHADNVLSLATLVFQATEIIVKVRRWAPMPIYL</sequence>
<dbReference type="InterPro" id="IPR017853">
    <property type="entry name" value="GH"/>
</dbReference>
<evidence type="ECO:0000313" key="7">
    <source>
        <dbReference type="Proteomes" id="UP000541444"/>
    </source>
</evidence>
<evidence type="ECO:0000313" key="6">
    <source>
        <dbReference type="EMBL" id="KAF6168888.1"/>
    </source>
</evidence>
<comment type="catalytic activity">
    <reaction evidence="4">
        <text>Hydrolysis of (1-&gt;4)-alpha-D-glucosidic linkages in polysaccharides so as to remove successive maltose units from the non-reducing ends of the chains.</text>
        <dbReference type="EC" id="3.2.1.2"/>
    </reaction>
</comment>
<keyword evidence="4" id="KW-0326">Glycosidase</keyword>
<dbReference type="SUPFAM" id="SSF51445">
    <property type="entry name" value="(Trans)glycosidases"/>
    <property type="match status" value="1"/>
</dbReference>
<protein>
    <recommendedName>
        <fullName evidence="4">Beta-amylase</fullName>
        <ecNumber evidence="4">3.2.1.2</ecNumber>
    </recommendedName>
</protein>
<proteinExistence type="inferred from homology"/>
<accession>A0A7J7NPN1</accession>
<comment type="similarity">
    <text evidence="1 4">Belongs to the glycosyl hydrolase 14 family.</text>
</comment>